<evidence type="ECO:0000313" key="14">
    <source>
        <dbReference type="EnsemblMetazoa" id="XP_022649116"/>
    </source>
</evidence>
<evidence type="ECO:0000256" key="7">
    <source>
        <dbReference type="ARBA" id="ARBA00023277"/>
    </source>
</evidence>
<keyword evidence="13" id="KW-0732">Signal</keyword>
<evidence type="ECO:0000256" key="5">
    <source>
        <dbReference type="ARBA" id="ARBA00022824"/>
    </source>
</evidence>
<evidence type="ECO:0000256" key="11">
    <source>
        <dbReference type="ARBA" id="ARBA00047273"/>
    </source>
</evidence>
<evidence type="ECO:0000256" key="13">
    <source>
        <dbReference type="SAM" id="SignalP"/>
    </source>
</evidence>
<comment type="pathway">
    <text evidence="2">Protein modification; protein glycosylation.</text>
</comment>
<name>A0A7M7JAD2_VARDE</name>
<keyword evidence="6" id="KW-0294">Fucose metabolism</keyword>
<feature type="chain" id="PRO_5029906779" description="GDP-fucose protein O-fucosyltransferase 2" evidence="13">
    <location>
        <begin position="24"/>
        <end position="620"/>
    </location>
</feature>
<evidence type="ECO:0000256" key="12">
    <source>
        <dbReference type="ARBA" id="ARBA00048647"/>
    </source>
</evidence>
<evidence type="ECO:0000256" key="10">
    <source>
        <dbReference type="ARBA" id="ARBA00033083"/>
    </source>
</evidence>
<dbReference type="FunCoup" id="A0A7M7JAD2">
    <property type="interactions" value="666"/>
</dbReference>
<comment type="subcellular location">
    <subcellularLocation>
        <location evidence="1">Endoplasmic reticulum</location>
    </subcellularLocation>
</comment>
<dbReference type="AlphaFoldDB" id="A0A7M7JAD2"/>
<protein>
    <recommendedName>
        <fullName evidence="9">GDP-fucose protein O-fucosyltransferase 2</fullName>
        <ecNumber evidence="3">2.4.1.221</ecNumber>
    </recommendedName>
    <alternativeName>
        <fullName evidence="10">Peptide-O-fucosyltransferase 2</fullName>
    </alternativeName>
</protein>
<evidence type="ECO:0000256" key="6">
    <source>
        <dbReference type="ARBA" id="ARBA00023253"/>
    </source>
</evidence>
<evidence type="ECO:0000256" key="4">
    <source>
        <dbReference type="ARBA" id="ARBA00022679"/>
    </source>
</evidence>
<dbReference type="InterPro" id="IPR019378">
    <property type="entry name" value="GDP-Fuc_O-FucTrfase"/>
</dbReference>
<evidence type="ECO:0000256" key="8">
    <source>
        <dbReference type="ARBA" id="ARBA00025803"/>
    </source>
</evidence>
<evidence type="ECO:0000256" key="2">
    <source>
        <dbReference type="ARBA" id="ARBA00004922"/>
    </source>
</evidence>
<dbReference type="Gene3D" id="3.40.50.11340">
    <property type="match status" value="1"/>
</dbReference>
<evidence type="ECO:0000256" key="3">
    <source>
        <dbReference type="ARBA" id="ARBA00012196"/>
    </source>
</evidence>
<sequence length="620" mass="69641">MVHPSVALVQILVLLAFPLRTFCDERYLLYDVSPTEGFNLRRDVYMRIARIAKQRNWTLVLPPWGPLPHWKGPTGLPWSLFFDVPSLNNYTKVIEFNDFMDRYVGDVLLDNVYVLKHAPIKDEFDDTYYKVECGRNVGYRLVDGLYEGYFFGKDNIKARKVTCLEVSGTGNILAPLFDEDSMIMLDHAEVVLHDGFGDKEYWKIRKSMTFAKELQDEASRFIKSRLGEKFLAIHLRRSDFPIVRPNDVPSIKGAVQQANQILKERGLKKVFLATDGDQKEVEEFLRLVPEAVAYHKAGVRFENPENLIENSSHDLCDNPTPASSVAIPGQDAKQCSSNRGDLDKPCRSLDEHCGTVKDHESVKALPMEEKPLPNGGNCKNEYQDRNVSIKKGEFQPSCEEPINSIDKLCLLKDSCTTQEGSSDTQEGIDVHERVLKTSHERCENPYQDKNIKIPPTAYFEPTCSGASRSLDQPCGADKRCPQSQGHYAEPLLPGKADSKAMEKGTARQAGSCLGGDGTEVDIRCVSETYSSSNRARSSNFIEGSCMPSPPSRLTEGQIAIVDQITCSRAEVFVGSFESTFSFRIQEEREILGKAPDTTFNRLCADGETDCQQPTRWTIVN</sequence>
<comment type="similarity">
    <text evidence="8">Belongs to the glycosyltransferase 68 family.</text>
</comment>
<evidence type="ECO:0000256" key="1">
    <source>
        <dbReference type="ARBA" id="ARBA00004240"/>
    </source>
</evidence>
<dbReference type="PANTHER" id="PTHR13398">
    <property type="entry name" value="GDP-FUCOSE PROTEIN O-FUCOSYLTRANSFERASE 2"/>
    <property type="match status" value="1"/>
</dbReference>
<dbReference type="InParanoid" id="A0A7M7JAD2"/>
<comment type="catalytic activity">
    <reaction evidence="11">
        <text>L-threonyl-[protein] + GDP-beta-L-fucose = 3-O-(alpha-L-fucosyl)-L-threonyl-[protein] + GDP + H(+)</text>
        <dbReference type="Rhea" id="RHEA:70491"/>
        <dbReference type="Rhea" id="RHEA-COMP:11060"/>
        <dbReference type="Rhea" id="RHEA-COMP:17915"/>
        <dbReference type="ChEBI" id="CHEBI:15378"/>
        <dbReference type="ChEBI" id="CHEBI:30013"/>
        <dbReference type="ChEBI" id="CHEBI:57273"/>
        <dbReference type="ChEBI" id="CHEBI:58189"/>
        <dbReference type="ChEBI" id="CHEBI:189631"/>
        <dbReference type="EC" id="2.4.1.221"/>
    </reaction>
    <physiologicalReaction direction="left-to-right" evidence="11">
        <dbReference type="Rhea" id="RHEA:70492"/>
    </physiologicalReaction>
</comment>
<dbReference type="Pfam" id="PF10250">
    <property type="entry name" value="O-FucT"/>
    <property type="match status" value="1"/>
</dbReference>
<dbReference type="Gene3D" id="3.40.50.11350">
    <property type="match status" value="2"/>
</dbReference>
<dbReference type="OrthoDB" id="422368at2759"/>
<evidence type="ECO:0000313" key="15">
    <source>
        <dbReference type="Proteomes" id="UP000594260"/>
    </source>
</evidence>
<feature type="signal peptide" evidence="13">
    <location>
        <begin position="1"/>
        <end position="23"/>
    </location>
</feature>
<keyword evidence="5" id="KW-0256">Endoplasmic reticulum</keyword>
<keyword evidence="7" id="KW-0119">Carbohydrate metabolism</keyword>
<dbReference type="GO" id="GO:0005783">
    <property type="term" value="C:endoplasmic reticulum"/>
    <property type="evidence" value="ECO:0007669"/>
    <property type="project" value="UniProtKB-SubCell"/>
</dbReference>
<proteinExistence type="inferred from homology"/>
<dbReference type="EnsemblMetazoa" id="XM_022793381">
    <property type="protein sequence ID" value="XP_022649116"/>
    <property type="gene ID" value="LOC111245258"/>
</dbReference>
<dbReference type="PANTHER" id="PTHR13398:SF0">
    <property type="entry name" value="GDP-FUCOSE PROTEIN O-FUCOSYLTRANSFERASE 2"/>
    <property type="match status" value="1"/>
</dbReference>
<organism evidence="14 15">
    <name type="scientific">Varroa destructor</name>
    <name type="common">Honeybee mite</name>
    <dbReference type="NCBI Taxonomy" id="109461"/>
    <lineage>
        <taxon>Eukaryota</taxon>
        <taxon>Metazoa</taxon>
        <taxon>Ecdysozoa</taxon>
        <taxon>Arthropoda</taxon>
        <taxon>Chelicerata</taxon>
        <taxon>Arachnida</taxon>
        <taxon>Acari</taxon>
        <taxon>Parasitiformes</taxon>
        <taxon>Mesostigmata</taxon>
        <taxon>Gamasina</taxon>
        <taxon>Dermanyssoidea</taxon>
        <taxon>Varroidae</taxon>
        <taxon>Varroa</taxon>
    </lineage>
</organism>
<accession>A0A7M7JAD2</accession>
<reference evidence="14" key="1">
    <citation type="submission" date="2021-01" db="UniProtKB">
        <authorList>
            <consortium name="EnsemblMetazoa"/>
        </authorList>
    </citation>
    <scope>IDENTIFICATION</scope>
</reference>
<dbReference type="RefSeq" id="XP_022649116.1">
    <property type="nucleotide sequence ID" value="XM_022793381.1"/>
</dbReference>
<evidence type="ECO:0000256" key="9">
    <source>
        <dbReference type="ARBA" id="ARBA00026232"/>
    </source>
</evidence>
<dbReference type="GeneID" id="111245258"/>
<dbReference type="InterPro" id="IPR045130">
    <property type="entry name" value="OFUT2-like"/>
</dbReference>
<comment type="catalytic activity">
    <reaction evidence="12">
        <text>L-seryl-[protein] + GDP-beta-L-fucose = 3-O-(alpha-L-fucosyl)-L-seryl-[protein] + GDP + H(+)</text>
        <dbReference type="Rhea" id="RHEA:63644"/>
        <dbReference type="Rhea" id="RHEA-COMP:9863"/>
        <dbReference type="Rhea" id="RHEA-COMP:17914"/>
        <dbReference type="ChEBI" id="CHEBI:15378"/>
        <dbReference type="ChEBI" id="CHEBI:29999"/>
        <dbReference type="ChEBI" id="CHEBI:57273"/>
        <dbReference type="ChEBI" id="CHEBI:58189"/>
        <dbReference type="ChEBI" id="CHEBI:189632"/>
        <dbReference type="EC" id="2.4.1.221"/>
    </reaction>
    <physiologicalReaction direction="left-to-right" evidence="12">
        <dbReference type="Rhea" id="RHEA:63645"/>
    </physiologicalReaction>
</comment>
<dbReference type="EC" id="2.4.1.221" evidence="3"/>
<dbReference type="GO" id="GO:0046922">
    <property type="term" value="F:peptide-O-fucosyltransferase activity"/>
    <property type="evidence" value="ECO:0007669"/>
    <property type="project" value="UniProtKB-EC"/>
</dbReference>
<keyword evidence="4" id="KW-0808">Transferase</keyword>
<dbReference type="KEGG" id="vde:111245258"/>
<dbReference type="GO" id="GO:0006004">
    <property type="term" value="P:fucose metabolic process"/>
    <property type="evidence" value="ECO:0007669"/>
    <property type="project" value="UniProtKB-KW"/>
</dbReference>
<dbReference type="Proteomes" id="UP000594260">
    <property type="component" value="Unplaced"/>
</dbReference>
<keyword evidence="15" id="KW-1185">Reference proteome</keyword>